<dbReference type="Proteomes" id="UP001243330">
    <property type="component" value="Unassembled WGS sequence"/>
</dbReference>
<reference evidence="1" key="1">
    <citation type="submission" date="2023-01" db="EMBL/GenBank/DDBJ databases">
        <title>Colletotrichum chrysophilum M932 genome sequence.</title>
        <authorList>
            <person name="Baroncelli R."/>
        </authorList>
    </citation>
    <scope>NUCLEOTIDE SEQUENCE</scope>
    <source>
        <strain evidence="1">M932</strain>
    </source>
</reference>
<gene>
    <name evidence="1" type="ORF">CCHR01_02202</name>
</gene>
<comment type="caution">
    <text evidence="1">The sequence shown here is derived from an EMBL/GenBank/DDBJ whole genome shotgun (WGS) entry which is preliminary data.</text>
</comment>
<organism evidence="1 2">
    <name type="scientific">Colletotrichum chrysophilum</name>
    <dbReference type="NCBI Taxonomy" id="1836956"/>
    <lineage>
        <taxon>Eukaryota</taxon>
        <taxon>Fungi</taxon>
        <taxon>Dikarya</taxon>
        <taxon>Ascomycota</taxon>
        <taxon>Pezizomycotina</taxon>
        <taxon>Sordariomycetes</taxon>
        <taxon>Hypocreomycetidae</taxon>
        <taxon>Glomerellales</taxon>
        <taxon>Glomerellaceae</taxon>
        <taxon>Colletotrichum</taxon>
        <taxon>Colletotrichum gloeosporioides species complex</taxon>
    </lineage>
</organism>
<sequence length="111" mass="11980">MDSLIGVRSSSLHLPVAPSQLAQPYNMDFGLTDVFLQPDHPTPAWAAHTGELTSSGGNAAITSDGRSEAADDGLRSQLFAIHFSREAVETWQLHLNQKSAPFSRNETETSS</sequence>
<keyword evidence="2" id="KW-1185">Reference proteome</keyword>
<evidence type="ECO:0000313" key="2">
    <source>
        <dbReference type="Proteomes" id="UP001243330"/>
    </source>
</evidence>
<dbReference type="AlphaFoldDB" id="A0AAD9AXP4"/>
<name>A0AAD9AXP4_9PEZI</name>
<protein>
    <submittedName>
        <fullName evidence="1">Uncharacterized protein</fullName>
    </submittedName>
</protein>
<evidence type="ECO:0000313" key="1">
    <source>
        <dbReference type="EMBL" id="KAK1855170.1"/>
    </source>
</evidence>
<proteinExistence type="predicted"/>
<accession>A0AAD9AXP4</accession>
<dbReference type="EMBL" id="JAQOWY010000025">
    <property type="protein sequence ID" value="KAK1855170.1"/>
    <property type="molecule type" value="Genomic_DNA"/>
</dbReference>